<feature type="region of interest" description="Disordered" evidence="1">
    <location>
        <begin position="159"/>
        <end position="205"/>
    </location>
</feature>
<feature type="domain" description="DUF4657" evidence="2">
    <location>
        <begin position="124"/>
        <end position="293"/>
    </location>
</feature>
<organism evidence="3 4">
    <name type="scientific">Astyanax mexicanus</name>
    <name type="common">Blind cave fish</name>
    <name type="synonym">Astyanax fasciatus mexicanus</name>
    <dbReference type="NCBI Taxonomy" id="7994"/>
    <lineage>
        <taxon>Eukaryota</taxon>
        <taxon>Metazoa</taxon>
        <taxon>Chordata</taxon>
        <taxon>Craniata</taxon>
        <taxon>Vertebrata</taxon>
        <taxon>Euteleostomi</taxon>
        <taxon>Actinopterygii</taxon>
        <taxon>Neopterygii</taxon>
        <taxon>Teleostei</taxon>
        <taxon>Ostariophysi</taxon>
        <taxon>Characiformes</taxon>
        <taxon>Characoidei</taxon>
        <taxon>Acestrorhamphidae</taxon>
        <taxon>Acestrorhamphinae</taxon>
        <taxon>Astyanax</taxon>
    </lineage>
</organism>
<feature type="region of interest" description="Disordered" evidence="1">
    <location>
        <begin position="26"/>
        <end position="81"/>
    </location>
</feature>
<feature type="region of interest" description="Disordered" evidence="1">
    <location>
        <begin position="331"/>
        <end position="387"/>
    </location>
</feature>
<protein>
    <recommendedName>
        <fullName evidence="2">DUF4657 domain-containing protein</fullName>
    </recommendedName>
</protein>
<reference evidence="3 4" key="1">
    <citation type="submission" date="2021-07" db="EMBL/GenBank/DDBJ databases">
        <authorList>
            <person name="Imarazene B."/>
            <person name="Zahm M."/>
            <person name="Klopp C."/>
            <person name="Cabau C."/>
            <person name="Beille S."/>
            <person name="Jouanno E."/>
            <person name="Castinel A."/>
            <person name="Lluch J."/>
            <person name="Gil L."/>
            <person name="Kuchtly C."/>
            <person name="Lopez Roques C."/>
            <person name="Donnadieu C."/>
            <person name="Parrinello H."/>
            <person name="Journot L."/>
            <person name="Du K."/>
            <person name="Schartl M."/>
            <person name="Retaux S."/>
            <person name="Guiguen Y."/>
        </authorList>
    </citation>
    <scope>NUCLEOTIDE SEQUENCE [LARGE SCALE GENOMIC DNA]</scope>
    <source>
        <strain evidence="3">Pach_M1</strain>
        <tissue evidence="3">Testis</tissue>
    </source>
</reference>
<dbReference type="AlphaFoldDB" id="A0A8T2KX20"/>
<dbReference type="EMBL" id="JAICCE010000020">
    <property type="protein sequence ID" value="KAG9263319.1"/>
    <property type="molecule type" value="Genomic_DNA"/>
</dbReference>
<dbReference type="Proteomes" id="UP000752171">
    <property type="component" value="Unassembled WGS sequence"/>
</dbReference>
<feature type="compositionally biased region" description="Polar residues" evidence="1">
    <location>
        <begin position="262"/>
        <end position="274"/>
    </location>
</feature>
<dbReference type="InterPro" id="IPR027958">
    <property type="entry name" value="DUF4657"/>
</dbReference>
<feature type="compositionally biased region" description="Polar residues" evidence="1">
    <location>
        <begin position="124"/>
        <end position="138"/>
    </location>
</feature>
<evidence type="ECO:0000256" key="1">
    <source>
        <dbReference type="SAM" id="MobiDB-lite"/>
    </source>
</evidence>
<evidence type="ECO:0000259" key="2">
    <source>
        <dbReference type="Pfam" id="PF15552"/>
    </source>
</evidence>
<feature type="compositionally biased region" description="Low complexity" evidence="1">
    <location>
        <begin position="38"/>
        <end position="47"/>
    </location>
</feature>
<accession>A0A8T2KX20</accession>
<feature type="region of interest" description="Disordered" evidence="1">
    <location>
        <begin position="99"/>
        <end position="138"/>
    </location>
</feature>
<feature type="compositionally biased region" description="Low complexity" evidence="1">
    <location>
        <begin position="104"/>
        <end position="122"/>
    </location>
</feature>
<feature type="region of interest" description="Disordered" evidence="1">
    <location>
        <begin position="262"/>
        <end position="294"/>
    </location>
</feature>
<name>A0A8T2KX20_ASTMX</name>
<feature type="compositionally biased region" description="Basic and acidic residues" evidence="1">
    <location>
        <begin position="277"/>
        <end position="286"/>
    </location>
</feature>
<dbReference type="KEGG" id="amex:103044056"/>
<evidence type="ECO:0000313" key="4">
    <source>
        <dbReference type="Proteomes" id="UP000752171"/>
    </source>
</evidence>
<dbReference type="Pfam" id="PF15552">
    <property type="entry name" value="DUF4657"/>
    <property type="match status" value="1"/>
</dbReference>
<comment type="caution">
    <text evidence="3">The sequence shown here is derived from an EMBL/GenBank/DDBJ whole genome shotgun (WGS) entry which is preliminary data.</text>
</comment>
<proteinExistence type="predicted"/>
<sequence>MNLYRNFGCMLETWVAHGYPDASSFSEDALEKQQDANSSDSASTCSSRFPGITLRSESEDSGVDLSNVGSPKESRSSVLTSEDFLELKPTSICEITEEDVDVQPSSASPSPSICSSSSSCFSEAQGSQNRSTAEGLSSVEQALKRTRFEFKKTRSLENMLDVRPRRRSNTTSLSRGLHTGLTGPPHSTESDQDSPGHTVQQDDGNSEDLVEGVYGVEPDLDGLSPGLVYLEQMCRMLEQIARLQQKNQNLQVQMDTIRVQNEAASAQKPETSSKFSKRSDPLRLEDPSSLTSNGFRHRTVSDTWAFLKHRRKPKLEKFASTEVLLEEPVGNLEPPVETEPRKKSSSLKQRISSLKKNDKINPSRSSSLHGERSVLNLFRNRRKTTRL</sequence>
<evidence type="ECO:0000313" key="3">
    <source>
        <dbReference type="EMBL" id="KAG9263319.1"/>
    </source>
</evidence>
<gene>
    <name evidence="3" type="ORF">AMEX_G23344</name>
</gene>
<feature type="compositionally biased region" description="Polar residues" evidence="1">
    <location>
        <begin position="193"/>
        <end position="203"/>
    </location>
</feature>